<dbReference type="NCBIfam" id="TIGR00377">
    <property type="entry name" value="ant_ant_sig"/>
    <property type="match status" value="1"/>
</dbReference>
<comment type="caution">
    <text evidence="4">The sequence shown here is derived from an EMBL/GenBank/DDBJ whole genome shotgun (WGS) entry which is preliminary data.</text>
</comment>
<organism evidence="4 5">
    <name type="scientific">Actinomadura macrotermitis</name>
    <dbReference type="NCBI Taxonomy" id="2585200"/>
    <lineage>
        <taxon>Bacteria</taxon>
        <taxon>Bacillati</taxon>
        <taxon>Actinomycetota</taxon>
        <taxon>Actinomycetes</taxon>
        <taxon>Streptosporangiales</taxon>
        <taxon>Thermomonosporaceae</taxon>
        <taxon>Actinomadura</taxon>
    </lineage>
</organism>
<keyword evidence="5" id="KW-1185">Reference proteome</keyword>
<gene>
    <name evidence="4" type="primary">rsbV_4</name>
    <name evidence="4" type="ORF">ACRB68_26430</name>
</gene>
<accession>A0A7K0BTX8</accession>
<dbReference type="PROSITE" id="PS50801">
    <property type="entry name" value="STAS"/>
    <property type="match status" value="1"/>
</dbReference>
<dbReference type="Gene3D" id="3.30.750.24">
    <property type="entry name" value="STAS domain"/>
    <property type="match status" value="1"/>
</dbReference>
<dbReference type="InterPro" id="IPR002645">
    <property type="entry name" value="STAS_dom"/>
</dbReference>
<proteinExistence type="inferred from homology"/>
<dbReference type="SUPFAM" id="SSF52091">
    <property type="entry name" value="SpoIIaa-like"/>
    <property type="match status" value="1"/>
</dbReference>
<dbReference type="InterPro" id="IPR003658">
    <property type="entry name" value="Anti-sigma_ant"/>
</dbReference>
<evidence type="ECO:0000313" key="5">
    <source>
        <dbReference type="Proteomes" id="UP000487268"/>
    </source>
</evidence>
<dbReference type="CDD" id="cd07043">
    <property type="entry name" value="STAS_anti-anti-sigma_factors"/>
    <property type="match status" value="1"/>
</dbReference>
<sequence length="125" mass="13154">MHAGTIIEDRVTLTSRHLPGHTVIALSGELDLATTAALRERMLVALDQAAAPVVVDLSGVSFCDAAGLALLVGARRRARAHRLGLSLAAPRPPVRKLLRITGLDRAFTVHDSLAQARTAPNLAAV</sequence>
<name>A0A7K0BTX8_9ACTN</name>
<evidence type="ECO:0000313" key="4">
    <source>
        <dbReference type="EMBL" id="MQY04587.1"/>
    </source>
</evidence>
<protein>
    <recommendedName>
        <fullName evidence="2">Anti-sigma factor antagonist</fullName>
    </recommendedName>
</protein>
<dbReference type="PANTHER" id="PTHR33495">
    <property type="entry name" value="ANTI-SIGMA FACTOR ANTAGONIST TM_1081-RELATED-RELATED"/>
    <property type="match status" value="1"/>
</dbReference>
<evidence type="ECO:0000259" key="3">
    <source>
        <dbReference type="PROSITE" id="PS50801"/>
    </source>
</evidence>
<dbReference type="Proteomes" id="UP000487268">
    <property type="component" value="Unassembled WGS sequence"/>
</dbReference>
<comment type="similarity">
    <text evidence="1 2">Belongs to the anti-sigma-factor antagonist family.</text>
</comment>
<dbReference type="EMBL" id="WEGH01000002">
    <property type="protein sequence ID" value="MQY04587.1"/>
    <property type="molecule type" value="Genomic_DNA"/>
</dbReference>
<dbReference type="GO" id="GO:0043856">
    <property type="term" value="F:anti-sigma factor antagonist activity"/>
    <property type="evidence" value="ECO:0007669"/>
    <property type="project" value="InterPro"/>
</dbReference>
<reference evidence="4 5" key="1">
    <citation type="submission" date="2019-10" db="EMBL/GenBank/DDBJ databases">
        <title>Actinomadura rubteroloni sp. nov. and Actinomadura macrotermitis sp. nov., isolated from the gut of fungus growing-termite Macrotermes natalensis.</title>
        <authorList>
            <person name="Benndorf R."/>
            <person name="Martin K."/>
            <person name="Kuefner M."/>
            <person name="De Beer W."/>
            <person name="Kaster A.-K."/>
            <person name="Vollmers J."/>
            <person name="Poulsen M."/>
            <person name="Beemelmanns C."/>
        </authorList>
    </citation>
    <scope>NUCLEOTIDE SEQUENCE [LARGE SCALE GENOMIC DNA]</scope>
    <source>
        <strain evidence="4 5">RB68</strain>
    </source>
</reference>
<dbReference type="RefSeq" id="WP_194293297.1">
    <property type="nucleotide sequence ID" value="NZ_WEGH01000002.1"/>
</dbReference>
<dbReference type="InterPro" id="IPR036513">
    <property type="entry name" value="STAS_dom_sf"/>
</dbReference>
<evidence type="ECO:0000256" key="2">
    <source>
        <dbReference type="RuleBase" id="RU003749"/>
    </source>
</evidence>
<dbReference type="Pfam" id="PF01740">
    <property type="entry name" value="STAS"/>
    <property type="match status" value="1"/>
</dbReference>
<evidence type="ECO:0000256" key="1">
    <source>
        <dbReference type="ARBA" id="ARBA00009013"/>
    </source>
</evidence>
<dbReference type="PANTHER" id="PTHR33495:SF2">
    <property type="entry name" value="ANTI-SIGMA FACTOR ANTAGONIST TM_1081-RELATED"/>
    <property type="match status" value="1"/>
</dbReference>
<feature type="domain" description="STAS" evidence="3">
    <location>
        <begin position="11"/>
        <end position="120"/>
    </location>
</feature>
<dbReference type="AlphaFoldDB" id="A0A7K0BTX8"/>